<feature type="non-terminal residue" evidence="2">
    <location>
        <position position="96"/>
    </location>
</feature>
<dbReference type="EMBL" id="SLTR01000303">
    <property type="protein sequence ID" value="TDA88066.1"/>
    <property type="molecule type" value="Genomic_DNA"/>
</dbReference>
<keyword evidence="3" id="KW-1185">Reference proteome</keyword>
<name>A0ABY2D2H5_9GAMM</name>
<evidence type="ECO:0000313" key="3">
    <source>
        <dbReference type="Proteomes" id="UP000294823"/>
    </source>
</evidence>
<proteinExistence type="predicted"/>
<dbReference type="PANTHER" id="PTHR38454:SF1">
    <property type="entry name" value="INTEGRAL MEMBRANE PROTEIN"/>
    <property type="match status" value="1"/>
</dbReference>
<feature type="non-terminal residue" evidence="2">
    <location>
        <position position="1"/>
    </location>
</feature>
<keyword evidence="1" id="KW-0472">Membrane</keyword>
<keyword evidence="1" id="KW-0812">Transmembrane</keyword>
<keyword evidence="1" id="KW-1133">Transmembrane helix</keyword>
<accession>A0ABY2D2H5</accession>
<protein>
    <recommendedName>
        <fullName evidence="4">YfhO family protein</fullName>
    </recommendedName>
</protein>
<organism evidence="2 3">
    <name type="scientific">Halomonas marinisediminis</name>
    <dbReference type="NCBI Taxonomy" id="2546095"/>
    <lineage>
        <taxon>Bacteria</taxon>
        <taxon>Pseudomonadati</taxon>
        <taxon>Pseudomonadota</taxon>
        <taxon>Gammaproteobacteria</taxon>
        <taxon>Oceanospirillales</taxon>
        <taxon>Halomonadaceae</taxon>
        <taxon>Halomonas</taxon>
    </lineage>
</organism>
<dbReference type="InterPro" id="IPR018580">
    <property type="entry name" value="Uncharacterised_YfhO"/>
</dbReference>
<comment type="caution">
    <text evidence="2">The sequence shown here is derived from an EMBL/GenBank/DDBJ whole genome shotgun (WGS) entry which is preliminary data.</text>
</comment>
<dbReference type="Proteomes" id="UP000294823">
    <property type="component" value="Unassembled WGS sequence"/>
</dbReference>
<sequence length="96" mass="11288">YKPNELKYESETNIEQLVVFSDMYYKEGWNAYIDGKLSPYFRVNYVLRAMVVPSGKHEIIFKFEPTVVKKGNTVTLISYALLLLIPIGWFFIDKKK</sequence>
<feature type="transmembrane region" description="Helical" evidence="1">
    <location>
        <begin position="73"/>
        <end position="92"/>
    </location>
</feature>
<evidence type="ECO:0000256" key="1">
    <source>
        <dbReference type="SAM" id="Phobius"/>
    </source>
</evidence>
<gene>
    <name evidence="2" type="ORF">E0702_16785</name>
</gene>
<reference evidence="2 3" key="1">
    <citation type="submission" date="2019-03" db="EMBL/GenBank/DDBJ databases">
        <title>Halomonas marinisediminis sp. nov., a moderately halophilic bacterium isolated from the Bohai Gulf.</title>
        <authorList>
            <person name="Ji X."/>
        </authorList>
    </citation>
    <scope>NUCLEOTIDE SEQUENCE [LARGE SCALE GENOMIC DNA]</scope>
    <source>
        <strain evidence="2 3">204</strain>
    </source>
</reference>
<evidence type="ECO:0008006" key="4">
    <source>
        <dbReference type="Google" id="ProtNLM"/>
    </source>
</evidence>
<dbReference type="Pfam" id="PF09586">
    <property type="entry name" value="YfhO"/>
    <property type="match status" value="1"/>
</dbReference>
<evidence type="ECO:0000313" key="2">
    <source>
        <dbReference type="EMBL" id="TDA88066.1"/>
    </source>
</evidence>
<dbReference type="PANTHER" id="PTHR38454">
    <property type="entry name" value="INTEGRAL MEMBRANE PROTEIN-RELATED"/>
    <property type="match status" value="1"/>
</dbReference>